<reference evidence="3" key="1">
    <citation type="submission" date="2016-11" db="EMBL/GenBank/DDBJ databases">
        <authorList>
            <person name="Varghese N."/>
            <person name="Submissions S."/>
        </authorList>
    </citation>
    <scope>NUCLEOTIDE SEQUENCE [LARGE SCALE GENOMIC DNA]</scope>
    <source>
        <strain evidence="3">DSM 12395</strain>
    </source>
</reference>
<dbReference type="RefSeq" id="WP_073239230.1">
    <property type="nucleotide sequence ID" value="NZ_FQUY01000013.1"/>
</dbReference>
<dbReference type="Proteomes" id="UP000184148">
    <property type="component" value="Unassembled WGS sequence"/>
</dbReference>
<evidence type="ECO:0000256" key="1">
    <source>
        <dbReference type="SAM" id="Phobius"/>
    </source>
</evidence>
<evidence type="ECO:0000313" key="3">
    <source>
        <dbReference type="Proteomes" id="UP000184148"/>
    </source>
</evidence>
<dbReference type="OrthoDB" id="1807582at2"/>
<dbReference type="EMBL" id="FQUY01000013">
    <property type="protein sequence ID" value="SHF16507.1"/>
    <property type="molecule type" value="Genomic_DNA"/>
</dbReference>
<sequence length="157" mass="17835">MKKLLKDTRGLSAVELLWVMPVLFMMFLFIIESAFIMYDFAVVNYFTSTAAEKAAMEGSFNDTIRQSLQNNLRNWTSNGKKYGFDVSGTSGYYAPGVVVVYGTDRTTQVQRGDDIQVGVVYPVRFKTFIVRGTFQWVVEQTELTLKAWAVSSSEKYI</sequence>
<keyword evidence="1" id="KW-0472">Membrane</keyword>
<organism evidence="2 3">
    <name type="scientific">Desulforamulus putei DSM 12395</name>
    <dbReference type="NCBI Taxonomy" id="1121429"/>
    <lineage>
        <taxon>Bacteria</taxon>
        <taxon>Bacillati</taxon>
        <taxon>Bacillota</taxon>
        <taxon>Clostridia</taxon>
        <taxon>Eubacteriales</taxon>
        <taxon>Peptococcaceae</taxon>
        <taxon>Desulforamulus</taxon>
    </lineage>
</organism>
<evidence type="ECO:0000313" key="2">
    <source>
        <dbReference type="EMBL" id="SHF16507.1"/>
    </source>
</evidence>
<keyword evidence="1" id="KW-1133">Transmembrane helix</keyword>
<dbReference type="STRING" id="1121429.SAMN02745133_01978"/>
<accession>A0A1M4ZFC7</accession>
<proteinExistence type="predicted"/>
<keyword evidence="1" id="KW-0812">Transmembrane</keyword>
<dbReference type="AlphaFoldDB" id="A0A1M4ZFC7"/>
<keyword evidence="3" id="KW-1185">Reference proteome</keyword>
<feature type="transmembrane region" description="Helical" evidence="1">
    <location>
        <begin position="12"/>
        <end position="38"/>
    </location>
</feature>
<gene>
    <name evidence="2" type="ORF">SAMN02745133_01978</name>
</gene>
<name>A0A1M4ZFC7_9FIRM</name>
<protein>
    <submittedName>
        <fullName evidence="2">Flp pilus assembly protein TadG</fullName>
    </submittedName>
</protein>